<feature type="compositionally biased region" description="Pro residues" evidence="1">
    <location>
        <begin position="20"/>
        <end position="30"/>
    </location>
</feature>
<feature type="compositionally biased region" description="Basic and acidic residues" evidence="1">
    <location>
        <begin position="10"/>
        <end position="19"/>
    </location>
</feature>
<dbReference type="AlphaFoldDB" id="A0A931DQ65"/>
<accession>A0A931DQ65</accession>
<proteinExistence type="predicted"/>
<organism evidence="3 4">
    <name type="scientific">Actinomadura viridis</name>
    <dbReference type="NCBI Taxonomy" id="58110"/>
    <lineage>
        <taxon>Bacteria</taxon>
        <taxon>Bacillati</taxon>
        <taxon>Actinomycetota</taxon>
        <taxon>Actinomycetes</taxon>
        <taxon>Streptosporangiales</taxon>
        <taxon>Thermomonosporaceae</taxon>
        <taxon>Actinomadura</taxon>
    </lineage>
</organism>
<feature type="transmembrane region" description="Helical" evidence="2">
    <location>
        <begin position="51"/>
        <end position="78"/>
    </location>
</feature>
<dbReference type="EMBL" id="JADOUA010000001">
    <property type="protein sequence ID" value="MBG6090698.1"/>
    <property type="molecule type" value="Genomic_DNA"/>
</dbReference>
<sequence>MGTTPTTPRTSERAPERSPEPPVPAAPPPAARRTTRRAARSRFSPRTRKTVLLLHVITSMTWLGLDIGLLMLSVTGFVSDDPVTRRTAYLSMNMIGDTLLVPASLLALATGVLLGIGTPWGLVRYRWVLTKLVVTIITATLTIFALRDGLHEAAAGVLADPPSPGEAGVGLLAAPLVSLTCYIGMTALSVFKPWGRTRWGRRPAASA</sequence>
<feature type="transmembrane region" description="Helical" evidence="2">
    <location>
        <begin position="98"/>
        <end position="116"/>
    </location>
</feature>
<feature type="transmembrane region" description="Helical" evidence="2">
    <location>
        <begin position="128"/>
        <end position="147"/>
    </location>
</feature>
<name>A0A931DQ65_9ACTN</name>
<evidence type="ECO:0000256" key="1">
    <source>
        <dbReference type="SAM" id="MobiDB-lite"/>
    </source>
</evidence>
<feature type="region of interest" description="Disordered" evidence="1">
    <location>
        <begin position="1"/>
        <end position="43"/>
    </location>
</feature>
<keyword evidence="4" id="KW-1185">Reference proteome</keyword>
<protein>
    <recommendedName>
        <fullName evidence="5">DUF2269 domain-containing protein</fullName>
    </recommendedName>
</protein>
<feature type="transmembrane region" description="Helical" evidence="2">
    <location>
        <begin position="167"/>
        <end position="191"/>
    </location>
</feature>
<evidence type="ECO:0000256" key="2">
    <source>
        <dbReference type="SAM" id="Phobius"/>
    </source>
</evidence>
<comment type="caution">
    <text evidence="3">The sequence shown here is derived from an EMBL/GenBank/DDBJ whole genome shotgun (WGS) entry which is preliminary data.</text>
</comment>
<gene>
    <name evidence="3" type="ORF">IW256_004811</name>
</gene>
<keyword evidence="2" id="KW-1133">Transmembrane helix</keyword>
<reference evidence="3" key="1">
    <citation type="submission" date="2020-11" db="EMBL/GenBank/DDBJ databases">
        <title>Sequencing the genomes of 1000 actinobacteria strains.</title>
        <authorList>
            <person name="Klenk H.-P."/>
        </authorList>
    </citation>
    <scope>NUCLEOTIDE SEQUENCE</scope>
    <source>
        <strain evidence="3">DSM 43175</strain>
    </source>
</reference>
<keyword evidence="2" id="KW-0812">Transmembrane</keyword>
<evidence type="ECO:0000313" key="4">
    <source>
        <dbReference type="Proteomes" id="UP000614047"/>
    </source>
</evidence>
<feature type="compositionally biased region" description="Basic residues" evidence="1">
    <location>
        <begin position="33"/>
        <end position="43"/>
    </location>
</feature>
<evidence type="ECO:0000313" key="3">
    <source>
        <dbReference type="EMBL" id="MBG6090698.1"/>
    </source>
</evidence>
<keyword evidence="2" id="KW-0472">Membrane</keyword>
<dbReference type="RefSeq" id="WP_197013126.1">
    <property type="nucleotide sequence ID" value="NZ_BAABES010000011.1"/>
</dbReference>
<evidence type="ECO:0008006" key="5">
    <source>
        <dbReference type="Google" id="ProtNLM"/>
    </source>
</evidence>
<dbReference type="Proteomes" id="UP000614047">
    <property type="component" value="Unassembled WGS sequence"/>
</dbReference>